<dbReference type="InterPro" id="IPR020449">
    <property type="entry name" value="Tscrpt_reg_AraC-type_HTH"/>
</dbReference>
<keyword evidence="6" id="KW-1185">Reference proteome</keyword>
<dbReference type="InterPro" id="IPR018060">
    <property type="entry name" value="HTH_AraC"/>
</dbReference>
<evidence type="ECO:0000256" key="3">
    <source>
        <dbReference type="ARBA" id="ARBA00023163"/>
    </source>
</evidence>
<evidence type="ECO:0000256" key="1">
    <source>
        <dbReference type="ARBA" id="ARBA00023015"/>
    </source>
</evidence>
<evidence type="ECO:0000313" key="5">
    <source>
        <dbReference type="EMBL" id="MFD0856316.1"/>
    </source>
</evidence>
<keyword evidence="2" id="KW-0238">DNA-binding</keyword>
<dbReference type="Proteomes" id="UP001597083">
    <property type="component" value="Unassembled WGS sequence"/>
</dbReference>
<proteinExistence type="predicted"/>
<dbReference type="SUPFAM" id="SSF46689">
    <property type="entry name" value="Homeodomain-like"/>
    <property type="match status" value="1"/>
</dbReference>
<dbReference type="EMBL" id="JBHTIR010004061">
    <property type="protein sequence ID" value="MFD0856316.1"/>
    <property type="molecule type" value="Genomic_DNA"/>
</dbReference>
<dbReference type="Pfam" id="PF12833">
    <property type="entry name" value="HTH_18"/>
    <property type="match status" value="1"/>
</dbReference>
<accession>A0ABW3CPL8</accession>
<gene>
    <name evidence="5" type="ORF">ACFQ07_29015</name>
</gene>
<dbReference type="PROSITE" id="PS01124">
    <property type="entry name" value="HTH_ARAC_FAMILY_2"/>
    <property type="match status" value="1"/>
</dbReference>
<dbReference type="Gene3D" id="1.10.10.60">
    <property type="entry name" value="Homeodomain-like"/>
    <property type="match status" value="1"/>
</dbReference>
<organism evidence="5 6">
    <name type="scientific">Actinomadura adrarensis</name>
    <dbReference type="NCBI Taxonomy" id="1819600"/>
    <lineage>
        <taxon>Bacteria</taxon>
        <taxon>Bacillati</taxon>
        <taxon>Actinomycetota</taxon>
        <taxon>Actinomycetes</taxon>
        <taxon>Streptosporangiales</taxon>
        <taxon>Thermomonosporaceae</taxon>
        <taxon>Actinomadura</taxon>
    </lineage>
</organism>
<evidence type="ECO:0000259" key="4">
    <source>
        <dbReference type="PROSITE" id="PS01124"/>
    </source>
</evidence>
<reference evidence="6" key="1">
    <citation type="journal article" date="2019" name="Int. J. Syst. Evol. Microbiol.">
        <title>The Global Catalogue of Microorganisms (GCM) 10K type strain sequencing project: providing services to taxonomists for standard genome sequencing and annotation.</title>
        <authorList>
            <consortium name="The Broad Institute Genomics Platform"/>
            <consortium name="The Broad Institute Genome Sequencing Center for Infectious Disease"/>
            <person name="Wu L."/>
            <person name="Ma J."/>
        </authorList>
    </citation>
    <scope>NUCLEOTIDE SEQUENCE [LARGE SCALE GENOMIC DNA]</scope>
    <source>
        <strain evidence="6">JCM 31696</strain>
    </source>
</reference>
<keyword evidence="3" id="KW-0804">Transcription</keyword>
<dbReference type="PRINTS" id="PR00032">
    <property type="entry name" value="HTHARAC"/>
</dbReference>
<protein>
    <submittedName>
        <fullName evidence="5">Helix-turn-helix domain-containing protein</fullName>
    </submittedName>
</protein>
<evidence type="ECO:0000256" key="2">
    <source>
        <dbReference type="ARBA" id="ARBA00023125"/>
    </source>
</evidence>
<comment type="caution">
    <text evidence="5">The sequence shown here is derived from an EMBL/GenBank/DDBJ whole genome shotgun (WGS) entry which is preliminary data.</text>
</comment>
<dbReference type="InterPro" id="IPR009057">
    <property type="entry name" value="Homeodomain-like_sf"/>
</dbReference>
<keyword evidence="1" id="KW-0805">Transcription regulation</keyword>
<sequence>MGAIAARWGFSNPAHFSRALRNEYGLPPAEYRIRAQAVSTRP</sequence>
<feature type="domain" description="HTH araC/xylS-type" evidence="4">
    <location>
        <begin position="1"/>
        <end position="34"/>
    </location>
</feature>
<evidence type="ECO:0000313" key="6">
    <source>
        <dbReference type="Proteomes" id="UP001597083"/>
    </source>
</evidence>
<name>A0ABW3CPL8_9ACTN</name>